<dbReference type="AlphaFoldDB" id="A0A1D9MID4"/>
<sequence>MHALGDKKHSLVVGVLALLAFCLILAAVWFTQFKRTPATHPPREGRLVATFSTTHDDHVDFYQNGKQVCMDTYSANPKDRPVYECLDYPGQLIADNIYLTWTNKNWENVDRDDPGVVGADWDIWGEVTPGTLQIINGGHVSFIDINAPTPEPLDPK</sequence>
<accession>A0A1D9MID4</accession>
<evidence type="ECO:0000313" key="2">
    <source>
        <dbReference type="Proteomes" id="UP000176288"/>
    </source>
</evidence>
<dbReference type="Proteomes" id="UP000176288">
    <property type="component" value="Chromosome"/>
</dbReference>
<dbReference type="KEGG" id="avu:BK816_01055"/>
<name>A0A1D9MID4_9ACTO</name>
<evidence type="ECO:0000313" key="1">
    <source>
        <dbReference type="EMBL" id="AOZ72054.1"/>
    </source>
</evidence>
<dbReference type="STRING" id="1912795.BK816_01055"/>
<gene>
    <name evidence="1" type="ORF">BK816_01055</name>
</gene>
<dbReference type="EMBL" id="CP017812">
    <property type="protein sequence ID" value="AOZ72054.1"/>
    <property type="molecule type" value="Genomic_DNA"/>
</dbReference>
<keyword evidence="2" id="KW-1185">Reference proteome</keyword>
<proteinExistence type="predicted"/>
<organism evidence="1 2">
    <name type="scientific">Boudabousia tangfeifanii</name>
    <dbReference type="NCBI Taxonomy" id="1912795"/>
    <lineage>
        <taxon>Bacteria</taxon>
        <taxon>Bacillati</taxon>
        <taxon>Actinomycetota</taxon>
        <taxon>Actinomycetes</taxon>
        <taxon>Actinomycetales</taxon>
        <taxon>Actinomycetaceae</taxon>
        <taxon>Boudabousia</taxon>
    </lineage>
</organism>
<protein>
    <submittedName>
        <fullName evidence="1">Uncharacterized protein</fullName>
    </submittedName>
</protein>
<reference evidence="1 2" key="1">
    <citation type="submission" date="2016-10" db="EMBL/GenBank/DDBJ databases">
        <title>Actinomyces aegypiusis sp. nov., isolated from the Aegypius monachus in Qinghai Tibet Plateau China.</title>
        <authorList>
            <person name="Wang Y."/>
        </authorList>
    </citation>
    <scope>NUCLEOTIDE SEQUENCE [LARGE SCALE GENOMIC DNA]</scope>
    <source>
        <strain evidence="1 2">VUL4_3</strain>
    </source>
</reference>